<dbReference type="PANTHER" id="PTHR43229">
    <property type="entry name" value="NODULATION PROTEIN J"/>
    <property type="match status" value="1"/>
</dbReference>
<evidence type="ECO:0000313" key="8">
    <source>
        <dbReference type="Proteomes" id="UP001597251"/>
    </source>
</evidence>
<proteinExistence type="inferred from homology"/>
<comment type="caution">
    <text evidence="7">The sequence shown here is derived from an EMBL/GenBank/DDBJ whole genome shotgun (WGS) entry which is preliminary data.</text>
</comment>
<feature type="domain" description="ABC transmembrane type-2" evidence="6">
    <location>
        <begin position="30"/>
        <end position="257"/>
    </location>
</feature>
<feature type="transmembrane region" description="Helical" evidence="5">
    <location>
        <begin position="116"/>
        <end position="134"/>
    </location>
</feature>
<dbReference type="InterPro" id="IPR000412">
    <property type="entry name" value="ABC_2_transport"/>
</dbReference>
<evidence type="ECO:0000256" key="3">
    <source>
        <dbReference type="ARBA" id="ARBA00022989"/>
    </source>
</evidence>
<dbReference type="RefSeq" id="WP_125676963.1">
    <property type="nucleotide sequence ID" value="NZ_JBHTOI010000043.1"/>
</dbReference>
<feature type="transmembrane region" description="Helical" evidence="5">
    <location>
        <begin position="206"/>
        <end position="226"/>
    </location>
</feature>
<dbReference type="PROSITE" id="PS51012">
    <property type="entry name" value="ABC_TM2"/>
    <property type="match status" value="1"/>
</dbReference>
<dbReference type="InterPro" id="IPR013525">
    <property type="entry name" value="ABC2_TM"/>
</dbReference>
<keyword evidence="2 5" id="KW-0812">Transmembrane</keyword>
<gene>
    <name evidence="7" type="ORF">ACFQ42_07605</name>
</gene>
<evidence type="ECO:0000256" key="1">
    <source>
        <dbReference type="ARBA" id="ARBA00004141"/>
    </source>
</evidence>
<dbReference type="InterPro" id="IPR047817">
    <property type="entry name" value="ABC2_TM_bact-type"/>
</dbReference>
<evidence type="ECO:0000256" key="4">
    <source>
        <dbReference type="ARBA" id="ARBA00023136"/>
    </source>
</evidence>
<evidence type="ECO:0000259" key="6">
    <source>
        <dbReference type="PROSITE" id="PS51012"/>
    </source>
</evidence>
<dbReference type="PIRSF" id="PIRSF006648">
    <property type="entry name" value="DrrB"/>
    <property type="match status" value="1"/>
</dbReference>
<dbReference type="InterPro" id="IPR051784">
    <property type="entry name" value="Nod_factor_ABC_transporter"/>
</dbReference>
<name>A0ABW4BTR6_9LACO</name>
<keyword evidence="5" id="KW-1003">Cell membrane</keyword>
<dbReference type="Pfam" id="PF01061">
    <property type="entry name" value="ABC2_membrane"/>
    <property type="match status" value="1"/>
</dbReference>
<accession>A0ABW4BTR6</accession>
<keyword evidence="3 5" id="KW-1133">Transmembrane helix</keyword>
<sequence>MDVQTHRGNLIMNTTTMAYRNLLKTIHDPDRFMDVIIQPIMFMLMFGYLFGGAIAGNVKNYLPTIVPGILIQTMLSAASGSGSQIREDLDSGVFDRFKSLPMAHIAPLAGQLFADILRLVIATVTCLTTGYLMGWRPVAGFGWIVVSGLLAIFTGWAISWIFALLGLLAKNATTVQSFSLITMMSLSFLSNAFIPIKTLSKTMQVIAYMNPITYVITAIRQILATGSLTHEALLVLIFGFGIVMIFAPLTVWAYDRNN</sequence>
<feature type="transmembrane region" description="Helical" evidence="5">
    <location>
        <begin position="232"/>
        <end position="254"/>
    </location>
</feature>
<dbReference type="Proteomes" id="UP001597251">
    <property type="component" value="Unassembled WGS sequence"/>
</dbReference>
<feature type="transmembrane region" description="Helical" evidence="5">
    <location>
        <begin position="175"/>
        <end position="194"/>
    </location>
</feature>
<feature type="transmembrane region" description="Helical" evidence="5">
    <location>
        <begin position="141"/>
        <end position="169"/>
    </location>
</feature>
<keyword evidence="5" id="KW-0813">Transport</keyword>
<comment type="similarity">
    <text evidence="5">Belongs to the ABC-2 integral membrane protein family.</text>
</comment>
<dbReference type="EMBL" id="JBHTOI010000043">
    <property type="protein sequence ID" value="MFD1418602.1"/>
    <property type="molecule type" value="Genomic_DNA"/>
</dbReference>
<organism evidence="7 8">
    <name type="scientific">Companilactobacillus keshanensis</name>
    <dbReference type="NCBI Taxonomy" id="2486003"/>
    <lineage>
        <taxon>Bacteria</taxon>
        <taxon>Bacillati</taxon>
        <taxon>Bacillota</taxon>
        <taxon>Bacilli</taxon>
        <taxon>Lactobacillales</taxon>
        <taxon>Lactobacillaceae</taxon>
        <taxon>Companilactobacillus</taxon>
    </lineage>
</organism>
<protein>
    <recommendedName>
        <fullName evidence="5">Transport permease protein</fullName>
    </recommendedName>
</protein>
<evidence type="ECO:0000313" key="7">
    <source>
        <dbReference type="EMBL" id="MFD1418602.1"/>
    </source>
</evidence>
<evidence type="ECO:0000256" key="2">
    <source>
        <dbReference type="ARBA" id="ARBA00022692"/>
    </source>
</evidence>
<reference evidence="8" key="1">
    <citation type="journal article" date="2019" name="Int. J. Syst. Evol. Microbiol.">
        <title>The Global Catalogue of Microorganisms (GCM) 10K type strain sequencing project: providing services to taxonomists for standard genome sequencing and annotation.</title>
        <authorList>
            <consortium name="The Broad Institute Genomics Platform"/>
            <consortium name="The Broad Institute Genome Sequencing Center for Infectious Disease"/>
            <person name="Wu L."/>
            <person name="Ma J."/>
        </authorList>
    </citation>
    <scope>NUCLEOTIDE SEQUENCE [LARGE SCALE GENOMIC DNA]</scope>
    <source>
        <strain evidence="8">CCM 8936</strain>
    </source>
</reference>
<evidence type="ECO:0000256" key="5">
    <source>
        <dbReference type="RuleBase" id="RU361157"/>
    </source>
</evidence>
<keyword evidence="8" id="KW-1185">Reference proteome</keyword>
<comment type="subcellular location">
    <subcellularLocation>
        <location evidence="5">Cell membrane</location>
        <topology evidence="5">Multi-pass membrane protein</topology>
    </subcellularLocation>
    <subcellularLocation>
        <location evidence="1">Membrane</location>
        <topology evidence="1">Multi-pass membrane protein</topology>
    </subcellularLocation>
</comment>
<feature type="transmembrane region" description="Helical" evidence="5">
    <location>
        <begin position="32"/>
        <end position="55"/>
    </location>
</feature>
<dbReference type="PANTHER" id="PTHR43229:SF2">
    <property type="entry name" value="NODULATION PROTEIN J"/>
    <property type="match status" value="1"/>
</dbReference>
<keyword evidence="4 5" id="KW-0472">Membrane</keyword>